<name>A0A235HC57_AZOBR</name>
<dbReference type="Proteomes" id="UP000215367">
    <property type="component" value="Unassembled WGS sequence"/>
</dbReference>
<sequence>MLTRFEHFALTSMAGAEDSPPRANGTLCFAEDWERSAFGVALALAREGHFEWEDFRQNLIAAIGDWERSQAPDGPSWNYYEQWLSALEATILQSGLATPDELSARLATATPTATAPADTRSV</sequence>
<accession>A0A235HC57</accession>
<dbReference type="NCBIfam" id="TIGR03889">
    <property type="entry name" value="nitrile_acc"/>
    <property type="match status" value="1"/>
</dbReference>
<dbReference type="InterPro" id="IPR023808">
    <property type="entry name" value="Nitrile_Hydratase_acc_put"/>
</dbReference>
<dbReference type="InterPro" id="IPR008990">
    <property type="entry name" value="Elect_transpt_acc-like_dom_sf"/>
</dbReference>
<dbReference type="AlphaFoldDB" id="A0A235HC57"/>
<evidence type="ECO:0000313" key="3">
    <source>
        <dbReference type="Proteomes" id="UP000215367"/>
    </source>
</evidence>
<comment type="caution">
    <text evidence="2">The sequence shown here is derived from an EMBL/GenBank/DDBJ whole genome shotgun (WGS) entry which is preliminary data.</text>
</comment>
<dbReference type="Pfam" id="PF21006">
    <property type="entry name" value="NHase_beta_N"/>
    <property type="match status" value="1"/>
</dbReference>
<keyword evidence="2" id="KW-0614">Plasmid</keyword>
<dbReference type="InterPro" id="IPR049054">
    <property type="entry name" value="CN_hydtase_beta-like_N"/>
</dbReference>
<evidence type="ECO:0000313" key="2">
    <source>
        <dbReference type="EMBL" id="OYD82835.1"/>
    </source>
</evidence>
<proteinExistence type="predicted"/>
<protein>
    <submittedName>
        <fullName evidence="2">Nitrile hydratase accessory protein</fullName>
    </submittedName>
</protein>
<dbReference type="RefSeq" id="WP_094304922.1">
    <property type="nucleotide sequence ID" value="NZ_NOWT01000018.1"/>
</dbReference>
<feature type="domain" description="Nitrile hydratase beta subunit-like N-terminal" evidence="1">
    <location>
        <begin position="26"/>
        <end position="117"/>
    </location>
</feature>
<evidence type="ECO:0000259" key="1">
    <source>
        <dbReference type="Pfam" id="PF21006"/>
    </source>
</evidence>
<dbReference type="InterPro" id="IPR042262">
    <property type="entry name" value="CN_hydtase_beta_C"/>
</dbReference>
<dbReference type="SUPFAM" id="SSF50090">
    <property type="entry name" value="Electron transport accessory proteins"/>
    <property type="match status" value="1"/>
</dbReference>
<dbReference type="EMBL" id="NOWT01000018">
    <property type="protein sequence ID" value="OYD82835.1"/>
    <property type="molecule type" value="Genomic_DNA"/>
</dbReference>
<gene>
    <name evidence="2" type="ORF">CHT98_18225</name>
</gene>
<organism evidence="2 3">
    <name type="scientific">Azospirillum brasilense</name>
    <dbReference type="NCBI Taxonomy" id="192"/>
    <lineage>
        <taxon>Bacteria</taxon>
        <taxon>Pseudomonadati</taxon>
        <taxon>Pseudomonadota</taxon>
        <taxon>Alphaproteobacteria</taxon>
        <taxon>Rhodospirillales</taxon>
        <taxon>Azospirillaceae</taxon>
        <taxon>Azospirillum</taxon>
    </lineage>
</organism>
<reference evidence="2 3" key="1">
    <citation type="submission" date="2017-07" db="EMBL/GenBank/DDBJ databases">
        <title>Whole genome sequence of Azospirillum brasilense 2A1, a potential biofertilizer strain.</title>
        <authorList>
            <person name="Fontana C.A."/>
            <person name="Toffoli L.M."/>
            <person name="Salazar S.M."/>
            <person name="Puglisi E."/>
            <person name="Pedraza R."/>
            <person name="Bassi D."/>
            <person name="Cocconcelli P.S."/>
        </authorList>
    </citation>
    <scope>NUCLEOTIDE SEQUENCE [LARGE SCALE GENOMIC DNA]</scope>
    <source>
        <strain evidence="2 3">2A1</strain>
        <plasmid evidence="2">unnamed</plasmid>
    </source>
</reference>
<geneLocation type="plasmid" evidence="2">
    <name>unnamed</name>
</geneLocation>
<dbReference type="Gene3D" id="1.10.472.20">
    <property type="entry name" value="Nitrile hydratase, beta subunit"/>
    <property type="match status" value="1"/>
</dbReference>